<reference evidence="1" key="1">
    <citation type="submission" date="2019-10" db="EMBL/GenBank/DDBJ databases">
        <authorList>
            <person name="Soares A.E.R."/>
            <person name="Aleixo A."/>
            <person name="Schneider P."/>
            <person name="Miyaki C.Y."/>
            <person name="Schneider M.P."/>
            <person name="Mello C."/>
            <person name="Vasconcelos A.T.R."/>
        </authorList>
    </citation>
    <scope>NUCLEOTIDE SEQUENCE</scope>
    <source>
        <tissue evidence="1">Muscle</tissue>
    </source>
</reference>
<sequence>MRRGGWLRSRLLPSPAGHSCWATTGTSVPQREGEAGLGKRVLVQQYRRREQGGILRQRRAEQEERMDLQMNIAGVSVYSPKPPRVFDMNSVRTRLPTNIARLVPKEKAEDNPIAAEH</sequence>
<evidence type="ECO:0000313" key="2">
    <source>
        <dbReference type="Proteomes" id="UP001145742"/>
    </source>
</evidence>
<dbReference type="EMBL" id="WHWB01033560">
    <property type="protein sequence ID" value="KAJ7419047.1"/>
    <property type="molecule type" value="Genomic_DNA"/>
</dbReference>
<proteinExistence type="predicted"/>
<gene>
    <name evidence="1" type="ORF">WISP_56504</name>
</gene>
<protein>
    <submittedName>
        <fullName evidence="1">Uncharacterized protein</fullName>
    </submittedName>
</protein>
<comment type="caution">
    <text evidence="1">The sequence shown here is derived from an EMBL/GenBank/DDBJ whole genome shotgun (WGS) entry which is preliminary data.</text>
</comment>
<keyword evidence="2" id="KW-1185">Reference proteome</keyword>
<dbReference type="Proteomes" id="UP001145742">
    <property type="component" value="Unassembled WGS sequence"/>
</dbReference>
<organism evidence="1 2">
    <name type="scientific">Willisornis vidua</name>
    <name type="common">Xingu scale-backed antbird</name>
    <dbReference type="NCBI Taxonomy" id="1566151"/>
    <lineage>
        <taxon>Eukaryota</taxon>
        <taxon>Metazoa</taxon>
        <taxon>Chordata</taxon>
        <taxon>Craniata</taxon>
        <taxon>Vertebrata</taxon>
        <taxon>Euteleostomi</taxon>
        <taxon>Archelosauria</taxon>
        <taxon>Archosauria</taxon>
        <taxon>Dinosauria</taxon>
        <taxon>Saurischia</taxon>
        <taxon>Theropoda</taxon>
        <taxon>Coelurosauria</taxon>
        <taxon>Aves</taxon>
        <taxon>Neognathae</taxon>
        <taxon>Neoaves</taxon>
        <taxon>Telluraves</taxon>
        <taxon>Australaves</taxon>
        <taxon>Passeriformes</taxon>
        <taxon>Thamnophilidae</taxon>
        <taxon>Willisornis</taxon>
    </lineage>
</organism>
<evidence type="ECO:0000313" key="1">
    <source>
        <dbReference type="EMBL" id="KAJ7419047.1"/>
    </source>
</evidence>
<name>A0ABQ9DC33_9PASS</name>
<accession>A0ABQ9DC33</accession>